<evidence type="ECO:0000313" key="2">
    <source>
        <dbReference type="EMBL" id="KAF2824329.1"/>
    </source>
</evidence>
<feature type="compositionally biased region" description="Low complexity" evidence="1">
    <location>
        <begin position="196"/>
        <end position="210"/>
    </location>
</feature>
<dbReference type="AlphaFoldDB" id="A0A6A6ZUQ4"/>
<name>A0A6A6ZUQ4_9PLEO</name>
<gene>
    <name evidence="2" type="ORF">CC86DRAFT_420804</name>
</gene>
<reference evidence="2" key="1">
    <citation type="journal article" date="2020" name="Stud. Mycol.">
        <title>101 Dothideomycetes genomes: a test case for predicting lifestyles and emergence of pathogens.</title>
        <authorList>
            <person name="Haridas S."/>
            <person name="Albert R."/>
            <person name="Binder M."/>
            <person name="Bloem J."/>
            <person name="Labutti K."/>
            <person name="Salamov A."/>
            <person name="Andreopoulos B."/>
            <person name="Baker S."/>
            <person name="Barry K."/>
            <person name="Bills G."/>
            <person name="Bluhm B."/>
            <person name="Cannon C."/>
            <person name="Castanera R."/>
            <person name="Culley D."/>
            <person name="Daum C."/>
            <person name="Ezra D."/>
            <person name="Gonzalez J."/>
            <person name="Henrissat B."/>
            <person name="Kuo A."/>
            <person name="Liang C."/>
            <person name="Lipzen A."/>
            <person name="Lutzoni F."/>
            <person name="Magnuson J."/>
            <person name="Mondo S."/>
            <person name="Nolan M."/>
            <person name="Ohm R."/>
            <person name="Pangilinan J."/>
            <person name="Park H.-J."/>
            <person name="Ramirez L."/>
            <person name="Alfaro M."/>
            <person name="Sun H."/>
            <person name="Tritt A."/>
            <person name="Yoshinaga Y."/>
            <person name="Zwiers L.-H."/>
            <person name="Turgeon B."/>
            <person name="Goodwin S."/>
            <person name="Spatafora J."/>
            <person name="Crous P."/>
            <person name="Grigoriev I."/>
        </authorList>
    </citation>
    <scope>NUCLEOTIDE SEQUENCE</scope>
    <source>
        <strain evidence="2">CBS 113818</strain>
    </source>
</reference>
<keyword evidence="3" id="KW-1185">Reference proteome</keyword>
<proteinExistence type="predicted"/>
<organism evidence="2 3">
    <name type="scientific">Ophiobolus disseminans</name>
    <dbReference type="NCBI Taxonomy" id="1469910"/>
    <lineage>
        <taxon>Eukaryota</taxon>
        <taxon>Fungi</taxon>
        <taxon>Dikarya</taxon>
        <taxon>Ascomycota</taxon>
        <taxon>Pezizomycotina</taxon>
        <taxon>Dothideomycetes</taxon>
        <taxon>Pleosporomycetidae</taxon>
        <taxon>Pleosporales</taxon>
        <taxon>Pleosporineae</taxon>
        <taxon>Phaeosphaeriaceae</taxon>
        <taxon>Ophiobolus</taxon>
    </lineage>
</organism>
<sequence length="459" mass="51117">MHADWGCITKADPNARYCCRPPVILKESFDCAEAKCQKGEVQIDTHPSGSGKFQCGWGRFQVACCKTEAPPPPKKLTCPKDLCNISPSSCPDTDQTDDDSLARRDARLINGSSDLRKLEEDDDDDALATLDERGRGVLSFDLGPKNNRRTRVRTMNWPSAGRLFASQYRRQRVRPFLFRMRGNNCPDTAVNADSINPNTANPIPTTTRPNGGTRSVADTEHAIDRQVFQLIVEWMSIGEMVNPSTGARIPFAHGALDPSTMDRTMFADTLPASVGGLGSSSRPIREPMTRMTHHLGTNTNPISLLATEVQINQMKGIVMGFNHPIAERLFTPLMLNAATGLDIAAQERLMLLFRNVIGSFEYLRSPEVVAARAEVRAGLEQEFNRVANLDPGMYNAPSYFRSALYRHNRWIEDFAQTWMTEHIEAFEDQIAISNPSNSAQLLADLKEMKGKIKDMEIVD</sequence>
<dbReference type="EMBL" id="MU006230">
    <property type="protein sequence ID" value="KAF2824329.1"/>
    <property type="molecule type" value="Genomic_DNA"/>
</dbReference>
<accession>A0A6A6ZUQ4</accession>
<evidence type="ECO:0000313" key="3">
    <source>
        <dbReference type="Proteomes" id="UP000799424"/>
    </source>
</evidence>
<dbReference type="Proteomes" id="UP000799424">
    <property type="component" value="Unassembled WGS sequence"/>
</dbReference>
<evidence type="ECO:0000256" key="1">
    <source>
        <dbReference type="SAM" id="MobiDB-lite"/>
    </source>
</evidence>
<protein>
    <submittedName>
        <fullName evidence="2">Uncharacterized protein</fullName>
    </submittedName>
</protein>
<feature type="region of interest" description="Disordered" evidence="1">
    <location>
        <begin position="189"/>
        <end position="215"/>
    </location>
</feature>